<proteinExistence type="predicted"/>
<feature type="coiled-coil region" evidence="1">
    <location>
        <begin position="206"/>
        <end position="237"/>
    </location>
</feature>
<evidence type="ECO:0000313" key="2">
    <source>
        <dbReference type="EMBL" id="MCR8636961.1"/>
    </source>
</evidence>
<evidence type="ECO:0000313" key="3">
    <source>
        <dbReference type="Proteomes" id="UP001300012"/>
    </source>
</evidence>
<keyword evidence="1" id="KW-0175">Coiled coil</keyword>
<dbReference type="EMBL" id="JANQBD010000066">
    <property type="protein sequence ID" value="MCR8636961.1"/>
    <property type="molecule type" value="Genomic_DNA"/>
</dbReference>
<organism evidence="2 3">
    <name type="scientific">Paenibacillus radicis</name>
    <name type="common">ex Xue et al. 2023</name>
    <dbReference type="NCBI Taxonomy" id="2972489"/>
    <lineage>
        <taxon>Bacteria</taxon>
        <taxon>Bacillati</taxon>
        <taxon>Bacillota</taxon>
        <taxon>Bacilli</taxon>
        <taxon>Bacillales</taxon>
        <taxon>Paenibacillaceae</taxon>
        <taxon>Paenibacillus</taxon>
    </lineage>
</organism>
<gene>
    <name evidence="2" type="ORF">NV381_38040</name>
</gene>
<name>A0ABT1YVJ6_9BACL</name>
<evidence type="ECO:0000256" key="1">
    <source>
        <dbReference type="SAM" id="Coils"/>
    </source>
</evidence>
<reference evidence="2 3" key="1">
    <citation type="submission" date="2022-08" db="EMBL/GenBank/DDBJ databases">
        <title>Paenibacillus endoradicis sp. nov., Paenibacillus radicibacter sp. nov and Paenibacillus pararadicis sp. nov., three cold-adapted plant growth-promoting bacteria isolated from root of Larix gmelinii in Great Khingan.</title>
        <authorList>
            <person name="Xue H."/>
        </authorList>
    </citation>
    <scope>NUCLEOTIDE SEQUENCE [LARGE SCALE GENOMIC DNA]</scope>
    <source>
        <strain evidence="2 3">N5-1-1-5</strain>
    </source>
</reference>
<comment type="caution">
    <text evidence="2">The sequence shown here is derived from an EMBL/GenBank/DDBJ whole genome shotgun (WGS) entry which is preliminary data.</text>
</comment>
<accession>A0ABT1YVJ6</accession>
<keyword evidence="3" id="KW-1185">Reference proteome</keyword>
<protein>
    <submittedName>
        <fullName evidence="2">Uncharacterized protein</fullName>
    </submittedName>
</protein>
<sequence length="320" mass="37067">MENSWFPIYNELLNDPDFKALTPTEKLYYWLVLSEYNIVGGEFYKPDIWFAGALALSVIKIRQARRTLSKLSFLNITPGMRAQGKNLATRYKDVRIHDDAQFSRLDRTTFNVLLQKIRNDNLSHQEVVMYVYINHLCQTSGKGKFAALAKSVFIDLTNIANAVKQVEGLHKKFIFTSGEKLFKYSSEIRSLRFESVQRVQFNEDHLAEWNKSIQHKINEIEAKEKEKEKQRARDNGELIADDLPDLFKKIYSARRGKLPTFHPSEARQLIELGEQMGPQRIETAIQNYISAGTLPTKMNQGSRTLNQFVKNIDWFLPDAN</sequence>
<dbReference type="RefSeq" id="WP_258218446.1">
    <property type="nucleotide sequence ID" value="NZ_JANQBD010000066.1"/>
</dbReference>
<dbReference type="Proteomes" id="UP001300012">
    <property type="component" value="Unassembled WGS sequence"/>
</dbReference>